<evidence type="ECO:0000313" key="2">
    <source>
        <dbReference type="Proteomes" id="UP001732700"/>
    </source>
</evidence>
<name>A0ACD5XZ95_AVESA</name>
<organism evidence="1 2">
    <name type="scientific">Avena sativa</name>
    <name type="common">Oat</name>
    <dbReference type="NCBI Taxonomy" id="4498"/>
    <lineage>
        <taxon>Eukaryota</taxon>
        <taxon>Viridiplantae</taxon>
        <taxon>Streptophyta</taxon>
        <taxon>Embryophyta</taxon>
        <taxon>Tracheophyta</taxon>
        <taxon>Spermatophyta</taxon>
        <taxon>Magnoliopsida</taxon>
        <taxon>Liliopsida</taxon>
        <taxon>Poales</taxon>
        <taxon>Poaceae</taxon>
        <taxon>BOP clade</taxon>
        <taxon>Pooideae</taxon>
        <taxon>Poodae</taxon>
        <taxon>Poeae</taxon>
        <taxon>Poeae Chloroplast Group 1 (Aveneae type)</taxon>
        <taxon>Aveninae</taxon>
        <taxon>Avena</taxon>
    </lineage>
</organism>
<accession>A0ACD5XZ95</accession>
<reference evidence="1" key="1">
    <citation type="submission" date="2021-05" db="EMBL/GenBank/DDBJ databases">
        <authorList>
            <person name="Scholz U."/>
            <person name="Mascher M."/>
            <person name="Fiebig A."/>
        </authorList>
    </citation>
    <scope>NUCLEOTIDE SEQUENCE [LARGE SCALE GENOMIC DNA]</scope>
</reference>
<reference evidence="1" key="2">
    <citation type="submission" date="2025-09" db="UniProtKB">
        <authorList>
            <consortium name="EnsemblPlants"/>
        </authorList>
    </citation>
    <scope>IDENTIFICATION</scope>
</reference>
<keyword evidence="2" id="KW-1185">Reference proteome</keyword>
<proteinExistence type="predicted"/>
<protein>
    <submittedName>
        <fullName evidence="1">Uncharacterized protein</fullName>
    </submittedName>
</protein>
<sequence length="200" mass="21190">MAMEIDEDDVWGAVATSPSASPPPAISTVLSLNSRLQLLAASGVSPFLPGIGPPFQPGVGVGCYRNVAASPSSSFFSAAAAASSFPRLAPPLDARRALEREMRFGPSAAAASWTAANAGGGVVVGGGPVERRKKRMIKNRESASRSRARKHAHVTQIETEVEELREANEQLRLKYDQLKATVEVSVPLKKTLKRVLSAPF</sequence>
<dbReference type="Proteomes" id="UP001732700">
    <property type="component" value="Chromosome 5C"/>
</dbReference>
<dbReference type="EnsemblPlants" id="AVESA.00010b.r2.5CG0877040.1">
    <property type="protein sequence ID" value="AVESA.00010b.r2.5CG0877040.1.CDS"/>
    <property type="gene ID" value="AVESA.00010b.r2.5CG0877040"/>
</dbReference>
<evidence type="ECO:0000313" key="1">
    <source>
        <dbReference type="EnsemblPlants" id="AVESA.00010b.r2.5CG0877040.1.CDS"/>
    </source>
</evidence>